<proteinExistence type="predicted"/>
<feature type="region of interest" description="Disordered" evidence="1">
    <location>
        <begin position="121"/>
        <end position="148"/>
    </location>
</feature>
<reference evidence="2" key="1">
    <citation type="submission" date="2015-11" db="EMBL/GenBank/DDBJ databases">
        <title>De novo transcriptome assembly of four potential Pierce s Disease insect vectors from Arizona vineyards.</title>
        <authorList>
            <person name="Tassone E.E."/>
        </authorList>
    </citation>
    <scope>NUCLEOTIDE SEQUENCE</scope>
</reference>
<organism evidence="2">
    <name type="scientific">Cuerna arida</name>
    <dbReference type="NCBI Taxonomy" id="1464854"/>
    <lineage>
        <taxon>Eukaryota</taxon>
        <taxon>Metazoa</taxon>
        <taxon>Ecdysozoa</taxon>
        <taxon>Arthropoda</taxon>
        <taxon>Hexapoda</taxon>
        <taxon>Insecta</taxon>
        <taxon>Pterygota</taxon>
        <taxon>Neoptera</taxon>
        <taxon>Paraneoptera</taxon>
        <taxon>Hemiptera</taxon>
        <taxon>Auchenorrhyncha</taxon>
        <taxon>Membracoidea</taxon>
        <taxon>Cicadellidae</taxon>
        <taxon>Cicadellinae</taxon>
        <taxon>Proconiini</taxon>
        <taxon>Cuerna</taxon>
    </lineage>
</organism>
<feature type="compositionally biased region" description="Pro residues" evidence="1">
    <location>
        <begin position="139"/>
        <end position="148"/>
    </location>
</feature>
<protein>
    <recommendedName>
        <fullName evidence="3">DUF4794 domain-containing protein</fullName>
    </recommendedName>
</protein>
<feature type="compositionally biased region" description="Basic and acidic residues" evidence="1">
    <location>
        <begin position="174"/>
        <end position="188"/>
    </location>
</feature>
<accession>A0A1B6EYL7</accession>
<feature type="compositionally biased region" description="Low complexity" evidence="1">
    <location>
        <begin position="42"/>
        <end position="62"/>
    </location>
</feature>
<feature type="non-terminal residue" evidence="2">
    <location>
        <position position="1"/>
    </location>
</feature>
<evidence type="ECO:0008006" key="3">
    <source>
        <dbReference type="Google" id="ProtNLM"/>
    </source>
</evidence>
<dbReference type="EMBL" id="GECZ01026744">
    <property type="protein sequence ID" value="JAS43025.1"/>
    <property type="molecule type" value="Transcribed_RNA"/>
</dbReference>
<sequence length="226" mass="24929">LLMSAALVAVVMAEAPSAPEGWRPSGRLLLLPARLQYPLEADQGNSTTTQPPTNTTQSQSDESQSEKLLDSGEYYVLLPDGRLQMVKYTTAALREAEEAASNSQQAAAPAQQQQAFQYRSPFPADSSNFQRQQQKPVAAPAPAPAPALPEPFARFQIEYLQFPQPQYVQQPAENKPEEPKSAQNKAEEKEEEVSGFEANVQYRDVKPISAPVYAYNPTPLVRILKK</sequence>
<dbReference type="AlphaFoldDB" id="A0A1B6EYL7"/>
<name>A0A1B6EYL7_9HEMI</name>
<evidence type="ECO:0000313" key="2">
    <source>
        <dbReference type="EMBL" id="JAS43025.1"/>
    </source>
</evidence>
<feature type="compositionally biased region" description="Polar residues" evidence="1">
    <location>
        <begin position="125"/>
        <end position="135"/>
    </location>
</feature>
<feature type="region of interest" description="Disordered" evidence="1">
    <location>
        <begin position="166"/>
        <end position="195"/>
    </location>
</feature>
<gene>
    <name evidence="2" type="ORF">g.4426</name>
</gene>
<evidence type="ECO:0000256" key="1">
    <source>
        <dbReference type="SAM" id="MobiDB-lite"/>
    </source>
</evidence>
<feature type="region of interest" description="Disordered" evidence="1">
    <location>
        <begin position="42"/>
        <end position="66"/>
    </location>
</feature>